<accession>A0A316V941</accession>
<dbReference type="AlphaFoldDB" id="A0A316V941"/>
<dbReference type="GeneID" id="37020994"/>
<feature type="compositionally biased region" description="Low complexity" evidence="1">
    <location>
        <begin position="430"/>
        <end position="443"/>
    </location>
</feature>
<dbReference type="Proteomes" id="UP000245771">
    <property type="component" value="Unassembled WGS sequence"/>
</dbReference>
<evidence type="ECO:0000313" key="4">
    <source>
        <dbReference type="Proteomes" id="UP000245771"/>
    </source>
</evidence>
<dbReference type="RefSeq" id="XP_025354421.1">
    <property type="nucleotide sequence ID" value="XM_025499213.1"/>
</dbReference>
<feature type="region of interest" description="Disordered" evidence="1">
    <location>
        <begin position="503"/>
        <end position="524"/>
    </location>
</feature>
<feature type="compositionally biased region" description="Acidic residues" evidence="1">
    <location>
        <begin position="504"/>
        <end position="515"/>
    </location>
</feature>
<protein>
    <submittedName>
        <fullName evidence="3">Uncharacterized protein</fullName>
    </submittedName>
</protein>
<keyword evidence="4" id="KW-1185">Reference proteome</keyword>
<gene>
    <name evidence="3" type="ORF">FA14DRAFT_161642</name>
</gene>
<evidence type="ECO:0000313" key="3">
    <source>
        <dbReference type="EMBL" id="PWN34119.1"/>
    </source>
</evidence>
<evidence type="ECO:0000256" key="1">
    <source>
        <dbReference type="SAM" id="MobiDB-lite"/>
    </source>
</evidence>
<feature type="region of interest" description="Disordered" evidence="1">
    <location>
        <begin position="330"/>
        <end position="443"/>
    </location>
</feature>
<feature type="transmembrane region" description="Helical" evidence="2">
    <location>
        <begin position="70"/>
        <end position="91"/>
    </location>
</feature>
<feature type="transmembrane region" description="Helical" evidence="2">
    <location>
        <begin position="103"/>
        <end position="121"/>
    </location>
</feature>
<sequence>MSNFGDFAQFGDVSLHHVPNAQAPSLLANMLLLSFGLGLITMELFGNVAYDIRLIKKEGWKEPMKASNRISYFLCRHGSAAFLILTILFLNVPGMNCKQTGKVINILFWLALILADFIFFQRTLAVYGWRKNVVIPLTIGMISYAGMSLYSIIFFGQGYQIPFSDFCGYQVLSIYDQPHATIFIVFICLMLIFNTVILLLCTHKLMEGGLTNTFALISTKSQDLLKSKEERKAAGHDVGEFFISNLLLRQGIGYFLILVLSYILFLTLYYTLGKDNTTSYQVLCVTEMVVVGPLVAGLMFRQTSEALNRSRSRYGSSECQCQFDHRTSNTSNAFSNNRRSGRSSTVGVIPTSPVSYTPKPSRGRSTSAQPTNRLSFTHDFDPTRSPSTLNVGSAEKDTNLDDNSSKSGGEDKPLQIFVEEKTDIVHHPTRSPTSPLSRSSSSPRRVRLSNMHHEQGFQTDYHNQRFSHRPNRSSILHARGLPTSAAILPTLSSDGVQGAHVAIDDEEEEEGEEDMGYVYNPTRH</sequence>
<feature type="transmembrane region" description="Helical" evidence="2">
    <location>
        <begin position="133"/>
        <end position="159"/>
    </location>
</feature>
<reference evidence="3 4" key="1">
    <citation type="journal article" date="2018" name="Mol. Biol. Evol.">
        <title>Broad Genomic Sampling Reveals a Smut Pathogenic Ancestry of the Fungal Clade Ustilaginomycotina.</title>
        <authorList>
            <person name="Kijpornyongpan T."/>
            <person name="Mondo S.J."/>
            <person name="Barry K."/>
            <person name="Sandor L."/>
            <person name="Lee J."/>
            <person name="Lipzen A."/>
            <person name="Pangilinan J."/>
            <person name="LaButti K."/>
            <person name="Hainaut M."/>
            <person name="Henrissat B."/>
            <person name="Grigoriev I.V."/>
            <person name="Spatafora J.W."/>
            <person name="Aime M.C."/>
        </authorList>
    </citation>
    <scope>NUCLEOTIDE SEQUENCE [LARGE SCALE GENOMIC DNA]</scope>
    <source>
        <strain evidence="3 4">MCA 3882</strain>
    </source>
</reference>
<feature type="transmembrane region" description="Helical" evidence="2">
    <location>
        <begin position="26"/>
        <end position="50"/>
    </location>
</feature>
<feature type="transmembrane region" description="Helical" evidence="2">
    <location>
        <begin position="179"/>
        <end position="201"/>
    </location>
</feature>
<dbReference type="InParanoid" id="A0A316V941"/>
<feature type="compositionally biased region" description="Polar residues" evidence="1">
    <location>
        <begin position="330"/>
        <end position="346"/>
    </location>
</feature>
<dbReference type="STRING" id="1280837.A0A316V941"/>
<feature type="transmembrane region" description="Helical" evidence="2">
    <location>
        <begin position="278"/>
        <end position="300"/>
    </location>
</feature>
<keyword evidence="2" id="KW-0472">Membrane</keyword>
<dbReference type="OrthoDB" id="2549796at2759"/>
<feature type="transmembrane region" description="Helical" evidence="2">
    <location>
        <begin position="252"/>
        <end position="272"/>
    </location>
</feature>
<proteinExistence type="predicted"/>
<feature type="compositionally biased region" description="Polar residues" evidence="1">
    <location>
        <begin position="363"/>
        <end position="375"/>
    </location>
</feature>
<keyword evidence="2" id="KW-0812">Transmembrane</keyword>
<evidence type="ECO:0000256" key="2">
    <source>
        <dbReference type="SAM" id="Phobius"/>
    </source>
</evidence>
<keyword evidence="2" id="KW-1133">Transmembrane helix</keyword>
<name>A0A316V941_9BASI</name>
<organism evidence="3 4">
    <name type="scientific">Meira miltonrushii</name>
    <dbReference type="NCBI Taxonomy" id="1280837"/>
    <lineage>
        <taxon>Eukaryota</taxon>
        <taxon>Fungi</taxon>
        <taxon>Dikarya</taxon>
        <taxon>Basidiomycota</taxon>
        <taxon>Ustilaginomycotina</taxon>
        <taxon>Exobasidiomycetes</taxon>
        <taxon>Exobasidiales</taxon>
        <taxon>Brachybasidiaceae</taxon>
        <taxon>Meira</taxon>
    </lineage>
</organism>
<feature type="compositionally biased region" description="Basic and acidic residues" evidence="1">
    <location>
        <begin position="408"/>
        <end position="426"/>
    </location>
</feature>
<dbReference type="EMBL" id="KZ819604">
    <property type="protein sequence ID" value="PWN34119.1"/>
    <property type="molecule type" value="Genomic_DNA"/>
</dbReference>